<evidence type="ECO:0000256" key="4">
    <source>
        <dbReference type="ARBA" id="ARBA00022691"/>
    </source>
</evidence>
<comment type="similarity">
    <text evidence="6 7">Belongs to the class I-like SAM-binding methyltransferase superfamily. C5-methyltransferase family.</text>
</comment>
<evidence type="ECO:0000256" key="2">
    <source>
        <dbReference type="ARBA" id="ARBA00022603"/>
    </source>
</evidence>
<dbReference type="PATRIC" id="fig|1423758.3.peg.45"/>
<dbReference type="GO" id="GO:0032259">
    <property type="term" value="P:methylation"/>
    <property type="evidence" value="ECO:0007669"/>
    <property type="project" value="UniProtKB-KW"/>
</dbReference>
<dbReference type="PROSITE" id="PS51679">
    <property type="entry name" value="SAM_MT_C5"/>
    <property type="match status" value="1"/>
</dbReference>
<protein>
    <recommendedName>
        <fullName evidence="1">DNA (cytosine-5-)-methyltransferase</fullName>
        <ecNumber evidence="1">2.1.1.37</ecNumber>
    </recommendedName>
</protein>
<dbReference type="PANTHER" id="PTHR46098:SF1">
    <property type="entry name" value="TRNA (CYTOSINE(38)-C(5))-METHYLTRANSFERASE"/>
    <property type="match status" value="1"/>
</dbReference>
<reference evidence="8 9" key="1">
    <citation type="submission" date="2012-06" db="EMBL/GenBank/DDBJ databases">
        <title>Draft Genome Sequence of Lactobacillus hominis Strain CRBIP 24.179T, isolated from human intestine.</title>
        <authorList>
            <person name="Cousin S."/>
            <person name="Ma L."/>
            <person name="Bizet C."/>
            <person name="Loux V."/>
            <person name="Bouchier C."/>
            <person name="Clermont D."/>
            <person name="Creno S."/>
        </authorList>
    </citation>
    <scope>NUCLEOTIDE SEQUENCE [LARGE SCALE GENOMIC DNA]</scope>
    <source>
        <strain evidence="9">CRBIP 24.179T</strain>
    </source>
</reference>
<dbReference type="REBASE" id="69596">
    <property type="entry name" value="M.Lho179TORF9325P"/>
</dbReference>
<comment type="caution">
    <text evidence="8">The sequence shown here is derived from an EMBL/GenBank/DDBJ whole genome shotgun (WGS) entry which is preliminary data.</text>
</comment>
<evidence type="ECO:0000313" key="8">
    <source>
        <dbReference type="EMBL" id="CCI81599.1"/>
    </source>
</evidence>
<proteinExistence type="inferred from homology"/>
<keyword evidence="9" id="KW-1185">Reference proteome</keyword>
<dbReference type="Proteomes" id="UP000009320">
    <property type="component" value="Unassembled WGS sequence"/>
</dbReference>
<evidence type="ECO:0000313" key="9">
    <source>
        <dbReference type="Proteomes" id="UP000009320"/>
    </source>
</evidence>
<gene>
    <name evidence="8" type="ORF">BN55_09325</name>
</gene>
<dbReference type="PRINTS" id="PR00105">
    <property type="entry name" value="C5METTRFRASE"/>
</dbReference>
<evidence type="ECO:0000256" key="3">
    <source>
        <dbReference type="ARBA" id="ARBA00022679"/>
    </source>
</evidence>
<dbReference type="GO" id="GO:0003886">
    <property type="term" value="F:DNA (cytosine-5-)-methyltransferase activity"/>
    <property type="evidence" value="ECO:0007669"/>
    <property type="project" value="UniProtKB-EC"/>
</dbReference>
<dbReference type="eggNOG" id="COG0270">
    <property type="taxonomic scope" value="Bacteria"/>
</dbReference>
<dbReference type="InterPro" id="IPR001525">
    <property type="entry name" value="C5_MeTfrase"/>
</dbReference>
<dbReference type="GO" id="GO:0009307">
    <property type="term" value="P:DNA restriction-modification system"/>
    <property type="evidence" value="ECO:0007669"/>
    <property type="project" value="UniProtKB-KW"/>
</dbReference>
<accession>I7L9Q7</accession>
<feature type="active site" evidence="6">
    <location>
        <position position="73"/>
    </location>
</feature>
<dbReference type="SUPFAM" id="SSF53335">
    <property type="entry name" value="S-adenosyl-L-methionine-dependent methyltransferases"/>
    <property type="match status" value="1"/>
</dbReference>
<keyword evidence="2 6" id="KW-0489">Methyltransferase</keyword>
<dbReference type="AlphaFoldDB" id="I7L9Q7"/>
<organism evidence="8 9">
    <name type="scientific">Lactobacillus hominis DSM 23910 = CRBIP 24.179</name>
    <dbReference type="NCBI Taxonomy" id="1423758"/>
    <lineage>
        <taxon>Bacteria</taxon>
        <taxon>Bacillati</taxon>
        <taxon>Bacillota</taxon>
        <taxon>Bacilli</taxon>
        <taxon>Lactobacillales</taxon>
        <taxon>Lactobacillaceae</taxon>
        <taxon>Lactobacillus</taxon>
    </lineage>
</organism>
<evidence type="ECO:0000256" key="5">
    <source>
        <dbReference type="ARBA" id="ARBA00022747"/>
    </source>
</evidence>
<keyword evidence="3 6" id="KW-0808">Transferase</keyword>
<dbReference type="InterPro" id="IPR050750">
    <property type="entry name" value="C5-MTase"/>
</dbReference>
<evidence type="ECO:0000256" key="1">
    <source>
        <dbReference type="ARBA" id="ARBA00011975"/>
    </source>
</evidence>
<dbReference type="EMBL" id="CAKE01000004">
    <property type="protein sequence ID" value="CCI81599.1"/>
    <property type="molecule type" value="Genomic_DNA"/>
</dbReference>
<dbReference type="STRING" id="1423758.FC41_GL000041"/>
<dbReference type="EC" id="2.1.1.37" evidence="1"/>
<dbReference type="PANTHER" id="PTHR46098">
    <property type="entry name" value="TRNA (CYTOSINE(38)-C(5))-METHYLTRANSFERASE"/>
    <property type="match status" value="1"/>
</dbReference>
<dbReference type="Gene3D" id="3.40.50.150">
    <property type="entry name" value="Vaccinia Virus protein VP39"/>
    <property type="match status" value="1"/>
</dbReference>
<sequence length="195" mass="21882">MKFIDFFAGIGGFRSGLEKSGHECVGYVEWDKYARMSYQAMYNTEGEYNGNDIKEVKGEELPDATIWTFGSPCTDISVAGLQKGLIEGSQSSMFFEIIRCLKERIENKKTLPAYLLMENVKALLSSNGGWDFARVFLEMDQVGYDVEWGVINSADVVAQNRERVYIVGHLRGGGTYPTSISYQQTKSKLCSNKCN</sequence>
<dbReference type="NCBIfam" id="TIGR00675">
    <property type="entry name" value="dcm"/>
    <property type="match status" value="1"/>
</dbReference>
<dbReference type="InterPro" id="IPR029063">
    <property type="entry name" value="SAM-dependent_MTases_sf"/>
</dbReference>
<keyword evidence="5" id="KW-0680">Restriction system</keyword>
<name>I7L9Q7_9LACO</name>
<keyword evidence="4 6" id="KW-0949">S-adenosyl-L-methionine</keyword>
<dbReference type="Pfam" id="PF00145">
    <property type="entry name" value="DNA_methylase"/>
    <property type="match status" value="1"/>
</dbReference>
<evidence type="ECO:0000256" key="7">
    <source>
        <dbReference type="RuleBase" id="RU000416"/>
    </source>
</evidence>
<evidence type="ECO:0000256" key="6">
    <source>
        <dbReference type="PROSITE-ProRule" id="PRU01016"/>
    </source>
</evidence>